<keyword evidence="1" id="KW-0472">Membrane</keyword>
<evidence type="ECO:0000313" key="3">
    <source>
        <dbReference type="Proteomes" id="UP000770717"/>
    </source>
</evidence>
<organism evidence="2 3">
    <name type="scientific">Eleutherodactylus coqui</name>
    <name type="common">Puerto Rican coqui</name>
    <dbReference type="NCBI Taxonomy" id="57060"/>
    <lineage>
        <taxon>Eukaryota</taxon>
        <taxon>Metazoa</taxon>
        <taxon>Chordata</taxon>
        <taxon>Craniata</taxon>
        <taxon>Vertebrata</taxon>
        <taxon>Euteleostomi</taxon>
        <taxon>Amphibia</taxon>
        <taxon>Batrachia</taxon>
        <taxon>Anura</taxon>
        <taxon>Neobatrachia</taxon>
        <taxon>Hyloidea</taxon>
        <taxon>Eleutherodactylidae</taxon>
        <taxon>Eleutherodactylinae</taxon>
        <taxon>Eleutherodactylus</taxon>
        <taxon>Eleutherodactylus</taxon>
    </lineage>
</organism>
<keyword evidence="3" id="KW-1185">Reference proteome</keyword>
<name>A0A8J6EVD6_ELECQ</name>
<gene>
    <name evidence="2" type="ORF">GDO78_003818</name>
</gene>
<evidence type="ECO:0000256" key="1">
    <source>
        <dbReference type="SAM" id="Phobius"/>
    </source>
</evidence>
<dbReference type="AlphaFoldDB" id="A0A8J6EVD6"/>
<dbReference type="Proteomes" id="UP000770717">
    <property type="component" value="Unassembled WGS sequence"/>
</dbReference>
<accession>A0A8J6EVD6</accession>
<proteinExistence type="predicted"/>
<keyword evidence="1" id="KW-1133">Transmembrane helix</keyword>
<reference evidence="2" key="1">
    <citation type="thesis" date="2020" institute="ProQuest LLC" country="789 East Eisenhower Parkway, Ann Arbor, MI, USA">
        <title>Comparative Genomics and Chromosome Evolution.</title>
        <authorList>
            <person name="Mudd A.B."/>
        </authorList>
    </citation>
    <scope>NUCLEOTIDE SEQUENCE</scope>
    <source>
        <strain evidence="2">HN-11 Male</strain>
        <tissue evidence="2">Kidney and liver</tissue>
    </source>
</reference>
<sequence length="92" mass="10699">MELTVYSRAVLLLPFLYRIVPICIYSVGLKESKYMLYTLRCIYNVAEPSLESHGLIYMNVLNLCPPFYCVLLPGWLLGGFHELCKNYIRETD</sequence>
<dbReference type="EMBL" id="WNTK01000012">
    <property type="protein sequence ID" value="KAG9475620.1"/>
    <property type="molecule type" value="Genomic_DNA"/>
</dbReference>
<feature type="transmembrane region" description="Helical" evidence="1">
    <location>
        <begin position="6"/>
        <end position="27"/>
    </location>
</feature>
<protein>
    <submittedName>
        <fullName evidence="2">Uncharacterized protein</fullName>
    </submittedName>
</protein>
<comment type="caution">
    <text evidence="2">The sequence shown here is derived from an EMBL/GenBank/DDBJ whole genome shotgun (WGS) entry which is preliminary data.</text>
</comment>
<evidence type="ECO:0000313" key="2">
    <source>
        <dbReference type="EMBL" id="KAG9475620.1"/>
    </source>
</evidence>
<keyword evidence="1" id="KW-0812">Transmembrane</keyword>